<dbReference type="SMART" id="SM00175">
    <property type="entry name" value="RAB"/>
    <property type="match status" value="1"/>
</dbReference>
<organism evidence="10 11">
    <name type="scientific">Otolemur garnettii</name>
    <name type="common">Small-eared galago</name>
    <name type="synonym">Garnett's greater bushbaby</name>
    <dbReference type="NCBI Taxonomy" id="30611"/>
    <lineage>
        <taxon>Eukaryota</taxon>
        <taxon>Metazoa</taxon>
        <taxon>Chordata</taxon>
        <taxon>Craniata</taxon>
        <taxon>Vertebrata</taxon>
        <taxon>Euteleostomi</taxon>
        <taxon>Mammalia</taxon>
        <taxon>Eutheria</taxon>
        <taxon>Euarchontoglires</taxon>
        <taxon>Primates</taxon>
        <taxon>Strepsirrhini</taxon>
        <taxon>Lorisiformes</taxon>
        <taxon>Galagidae</taxon>
        <taxon>Otolemur</taxon>
    </lineage>
</organism>
<sequence length="219" mass="25190">MASVTDGKTGIKDASDQNFDYMFKLLIIGNSSVGKTSFLFRYADDTFTPAFVSTVGIDFKVKTVYRHEKRVKLQIWDTAGQERYRTITTAYYRGAMGFILMYDITNEESFNAVQDWYDTHYRYSFIYIYIIYISHKPDVDEDRALTIQKSEILSSNIRFDFFEASAKENISVRQAFERLVDAICDKMSDSLDTDPSMLGASKNTRLSDTPPLLQQNCSC</sequence>
<reference evidence="10" key="3">
    <citation type="submission" date="2025-09" db="UniProtKB">
        <authorList>
            <consortium name="Ensembl"/>
        </authorList>
    </citation>
    <scope>IDENTIFICATION</scope>
</reference>
<keyword evidence="7" id="KW-0449">Lipoprotein</keyword>
<dbReference type="OMA" id="FNAVQDX"/>
<dbReference type="EMBL" id="AAQR03156736">
    <property type="status" value="NOT_ANNOTATED_CDS"/>
    <property type="molecule type" value="Genomic_DNA"/>
</dbReference>
<dbReference type="EMBL" id="AAQR03156734">
    <property type="status" value="NOT_ANNOTATED_CDS"/>
    <property type="molecule type" value="Genomic_DNA"/>
</dbReference>
<dbReference type="HOGENOM" id="CLU_041217_10_1_1"/>
<keyword evidence="5" id="KW-0378">Hydrolase</keyword>
<protein>
    <recommendedName>
        <fullName evidence="3">small monomeric GTPase</fullName>
        <ecNumber evidence="3">3.6.5.2</ecNumber>
    </recommendedName>
</protein>
<comment type="similarity">
    <text evidence="2">Belongs to the small GTPase superfamily. Rab family.</text>
</comment>
<dbReference type="PROSITE" id="PS51421">
    <property type="entry name" value="RAS"/>
    <property type="match status" value="1"/>
</dbReference>
<dbReference type="EMBL" id="AAQR03156737">
    <property type="status" value="NOT_ANNOTATED_CDS"/>
    <property type="molecule type" value="Genomic_DNA"/>
</dbReference>
<evidence type="ECO:0000256" key="9">
    <source>
        <dbReference type="ARBA" id="ARBA00047660"/>
    </source>
</evidence>
<reference evidence="11" key="1">
    <citation type="submission" date="2011-03" db="EMBL/GenBank/DDBJ databases">
        <title>Version 3 of the genome sequence of Otolemur garnettii (Bushbaby).</title>
        <authorList>
            <consortium name="The Broad Institute Genome Sequencing Platform"/>
            <person name="Di Palma F."/>
            <person name="Johnson J."/>
            <person name="Lander E.S."/>
            <person name="Lindblad-Toh K."/>
            <person name="Jaffe D.B."/>
            <person name="Gnerre S."/>
            <person name="MacCallum I."/>
            <person name="Przybylski D."/>
            <person name="Ribeiro F.J."/>
            <person name="Burton J.N."/>
            <person name="Walker B.J."/>
            <person name="Sharpe T."/>
            <person name="Hall G."/>
        </authorList>
    </citation>
    <scope>NUCLEOTIDE SEQUENCE [LARGE SCALE GENOMIC DNA]</scope>
</reference>
<accession>H0WNH5</accession>
<dbReference type="GO" id="GO:0005525">
    <property type="term" value="F:GTP binding"/>
    <property type="evidence" value="ECO:0007669"/>
    <property type="project" value="UniProtKB-KW"/>
</dbReference>
<dbReference type="EMBL" id="AAQR03156733">
    <property type="status" value="NOT_ANNOTATED_CDS"/>
    <property type="molecule type" value="Genomic_DNA"/>
</dbReference>
<comment type="subcellular location">
    <subcellularLocation>
        <location evidence="1">Membrane</location>
        <topology evidence="1">Lipid-anchor</topology>
    </subcellularLocation>
</comment>
<dbReference type="SUPFAM" id="SSF52540">
    <property type="entry name" value="P-loop containing nucleoside triphosphate hydrolases"/>
    <property type="match status" value="1"/>
</dbReference>
<evidence type="ECO:0000256" key="2">
    <source>
        <dbReference type="ARBA" id="ARBA00006270"/>
    </source>
</evidence>
<keyword evidence="11" id="KW-1185">Reference proteome</keyword>
<evidence type="ECO:0000313" key="11">
    <source>
        <dbReference type="Proteomes" id="UP000005225"/>
    </source>
</evidence>
<dbReference type="SMART" id="SM00173">
    <property type="entry name" value="RAS"/>
    <property type="match status" value="1"/>
</dbReference>
<dbReference type="EC" id="3.6.5.2" evidence="3"/>
<name>H0WNH5_OTOGA</name>
<dbReference type="EMBL" id="AAQR03156739">
    <property type="status" value="NOT_ANNOTATED_CDS"/>
    <property type="molecule type" value="Genomic_DNA"/>
</dbReference>
<dbReference type="AlphaFoldDB" id="H0WNH5"/>
<dbReference type="InterPro" id="IPR001806">
    <property type="entry name" value="Small_GTPase"/>
</dbReference>
<dbReference type="SMART" id="SM00174">
    <property type="entry name" value="RHO"/>
    <property type="match status" value="1"/>
</dbReference>
<dbReference type="EMBL" id="AAQR03156732">
    <property type="status" value="NOT_ANNOTATED_CDS"/>
    <property type="molecule type" value="Genomic_DNA"/>
</dbReference>
<proteinExistence type="inferred from homology"/>
<keyword evidence="6" id="KW-0342">GTP-binding</keyword>
<evidence type="ECO:0000256" key="6">
    <source>
        <dbReference type="ARBA" id="ARBA00023134"/>
    </source>
</evidence>
<dbReference type="EMBL" id="AAQR03156731">
    <property type="status" value="NOT_ANNOTATED_CDS"/>
    <property type="molecule type" value="Genomic_DNA"/>
</dbReference>
<dbReference type="FunFam" id="3.40.50.300:FF:001129">
    <property type="entry name" value="ras-related protein Rab-44 isoform X2"/>
    <property type="match status" value="1"/>
</dbReference>
<dbReference type="Ensembl" id="ENSOGAT00000003799.2">
    <property type="protein sequence ID" value="ENSOGAP00000003377.2"/>
    <property type="gene ID" value="ENSOGAG00000003796.2"/>
</dbReference>
<dbReference type="InterPro" id="IPR027417">
    <property type="entry name" value="P-loop_NTPase"/>
</dbReference>
<dbReference type="EMBL" id="AAQR03156738">
    <property type="status" value="NOT_ANNOTATED_CDS"/>
    <property type="molecule type" value="Genomic_DNA"/>
</dbReference>
<evidence type="ECO:0000313" key="10">
    <source>
        <dbReference type="Ensembl" id="ENSOGAP00000003377.2"/>
    </source>
</evidence>
<dbReference type="GO" id="GO:0016020">
    <property type="term" value="C:membrane"/>
    <property type="evidence" value="ECO:0007669"/>
    <property type="project" value="UniProtKB-SubCell"/>
</dbReference>
<evidence type="ECO:0000256" key="3">
    <source>
        <dbReference type="ARBA" id="ARBA00011984"/>
    </source>
</evidence>
<dbReference type="PRINTS" id="PR00449">
    <property type="entry name" value="RASTRNSFRMNG"/>
</dbReference>
<evidence type="ECO:0000256" key="8">
    <source>
        <dbReference type="ARBA" id="ARBA00023289"/>
    </source>
</evidence>
<dbReference type="NCBIfam" id="TIGR00231">
    <property type="entry name" value="small_GTP"/>
    <property type="match status" value="1"/>
</dbReference>
<evidence type="ECO:0000256" key="7">
    <source>
        <dbReference type="ARBA" id="ARBA00023288"/>
    </source>
</evidence>
<dbReference type="SMART" id="SM00176">
    <property type="entry name" value="RAN"/>
    <property type="match status" value="1"/>
</dbReference>
<dbReference type="Gene3D" id="3.40.50.300">
    <property type="entry name" value="P-loop containing nucleotide triphosphate hydrolases"/>
    <property type="match status" value="1"/>
</dbReference>
<dbReference type="PROSITE" id="PS51419">
    <property type="entry name" value="RAB"/>
    <property type="match status" value="1"/>
</dbReference>
<keyword evidence="8" id="KW-0636">Prenylation</keyword>
<reference evidence="10" key="2">
    <citation type="submission" date="2025-08" db="UniProtKB">
        <authorList>
            <consortium name="Ensembl"/>
        </authorList>
    </citation>
    <scope>IDENTIFICATION</scope>
</reference>
<evidence type="ECO:0000256" key="1">
    <source>
        <dbReference type="ARBA" id="ARBA00004635"/>
    </source>
</evidence>
<comment type="catalytic activity">
    <reaction evidence="9">
        <text>GTP + H2O = GDP + phosphate + H(+)</text>
        <dbReference type="Rhea" id="RHEA:19669"/>
        <dbReference type="ChEBI" id="CHEBI:15377"/>
        <dbReference type="ChEBI" id="CHEBI:15378"/>
        <dbReference type="ChEBI" id="CHEBI:37565"/>
        <dbReference type="ChEBI" id="CHEBI:43474"/>
        <dbReference type="ChEBI" id="CHEBI:58189"/>
        <dbReference type="EC" id="3.6.5.2"/>
    </reaction>
    <physiologicalReaction direction="left-to-right" evidence="9">
        <dbReference type="Rhea" id="RHEA:19670"/>
    </physiologicalReaction>
</comment>
<keyword evidence="4" id="KW-0547">Nucleotide-binding</keyword>
<dbReference type="EMBL" id="AAQR03156740">
    <property type="status" value="NOT_ANNOTATED_CDS"/>
    <property type="molecule type" value="Genomic_DNA"/>
</dbReference>
<dbReference type="GeneTree" id="ENSGT00940000159943"/>
<dbReference type="Proteomes" id="UP000005225">
    <property type="component" value="Unassembled WGS sequence"/>
</dbReference>
<dbReference type="InterPro" id="IPR050305">
    <property type="entry name" value="Small_GTPase_Rab"/>
</dbReference>
<dbReference type="Pfam" id="PF00071">
    <property type="entry name" value="Ras"/>
    <property type="match status" value="1"/>
</dbReference>
<dbReference type="PANTHER" id="PTHR47980">
    <property type="entry name" value="LD44762P"/>
    <property type="match status" value="1"/>
</dbReference>
<dbReference type="EMBL" id="AAQR03156735">
    <property type="status" value="NOT_ANNOTATED_CDS"/>
    <property type="molecule type" value="Genomic_DNA"/>
</dbReference>
<dbReference type="GO" id="GO:0003925">
    <property type="term" value="F:G protein activity"/>
    <property type="evidence" value="ECO:0007669"/>
    <property type="project" value="UniProtKB-EC"/>
</dbReference>
<evidence type="ECO:0000256" key="4">
    <source>
        <dbReference type="ARBA" id="ARBA00022741"/>
    </source>
</evidence>
<dbReference type="InterPro" id="IPR005225">
    <property type="entry name" value="Small_GTP-bd"/>
</dbReference>
<evidence type="ECO:0000256" key="5">
    <source>
        <dbReference type="ARBA" id="ARBA00022801"/>
    </source>
</evidence>